<evidence type="ECO:0000313" key="2">
    <source>
        <dbReference type="Proteomes" id="UP000230233"/>
    </source>
</evidence>
<dbReference type="EMBL" id="PDUG01000003">
    <property type="protein sequence ID" value="PIC41035.1"/>
    <property type="molecule type" value="Genomic_DNA"/>
</dbReference>
<reference evidence="2" key="1">
    <citation type="submission" date="2017-10" db="EMBL/GenBank/DDBJ databases">
        <title>Rapid genome shrinkage in a self-fertile nematode reveals novel sperm competition proteins.</title>
        <authorList>
            <person name="Yin D."/>
            <person name="Schwarz E.M."/>
            <person name="Thomas C.G."/>
            <person name="Felde R.L."/>
            <person name="Korf I.F."/>
            <person name="Cutter A.D."/>
            <person name="Schartner C.M."/>
            <person name="Ralston E.J."/>
            <person name="Meyer B.J."/>
            <person name="Haag E.S."/>
        </authorList>
    </citation>
    <scope>NUCLEOTIDE SEQUENCE [LARGE SCALE GENOMIC DNA]</scope>
    <source>
        <strain evidence="2">JU1422</strain>
    </source>
</reference>
<dbReference type="Proteomes" id="UP000230233">
    <property type="component" value="Chromosome III"/>
</dbReference>
<gene>
    <name evidence="1" type="primary">Cnig_chr_III.g8589</name>
    <name evidence="1" type="ORF">B9Z55_008589</name>
</gene>
<name>A0A2G5UN77_9PELO</name>
<dbReference type="InterPro" id="IPR004987">
    <property type="entry name" value="DUF272"/>
</dbReference>
<keyword evidence="2" id="KW-1185">Reference proteome</keyword>
<proteinExistence type="predicted"/>
<accession>A0A2G5UN77</accession>
<sequence length="154" mass="18005">MTKIESEAIIKSISMENGKESIFVWFFELQEDARLYLNVAAEKLNLEVGKVFKSTFINWNGKWSSRGPVTESKDLYVTRTNEIDQIEILVTGEVLEEPDEEHSYCPWIAHPHFGDVLDNRCQIQNHAGLYYTFWICRRKIGDNYHWAVQEQANC</sequence>
<evidence type="ECO:0000313" key="1">
    <source>
        <dbReference type="EMBL" id="PIC41035.1"/>
    </source>
</evidence>
<organism evidence="1 2">
    <name type="scientific">Caenorhabditis nigoni</name>
    <dbReference type="NCBI Taxonomy" id="1611254"/>
    <lineage>
        <taxon>Eukaryota</taxon>
        <taxon>Metazoa</taxon>
        <taxon>Ecdysozoa</taxon>
        <taxon>Nematoda</taxon>
        <taxon>Chromadorea</taxon>
        <taxon>Rhabditida</taxon>
        <taxon>Rhabditina</taxon>
        <taxon>Rhabditomorpha</taxon>
        <taxon>Rhabditoidea</taxon>
        <taxon>Rhabditidae</taxon>
        <taxon>Peloderinae</taxon>
        <taxon>Caenorhabditis</taxon>
    </lineage>
</organism>
<comment type="caution">
    <text evidence="1">The sequence shown here is derived from an EMBL/GenBank/DDBJ whole genome shotgun (WGS) entry which is preliminary data.</text>
</comment>
<dbReference type="AlphaFoldDB" id="A0A2G5UN77"/>
<protein>
    <submittedName>
        <fullName evidence="1">Uncharacterized protein</fullName>
    </submittedName>
</protein>
<dbReference type="Pfam" id="PF03312">
    <property type="entry name" value="DUF272"/>
    <property type="match status" value="1"/>
</dbReference>